<reference evidence="1 2" key="1">
    <citation type="submission" date="2024-07" db="EMBL/GenBank/DDBJ databases">
        <title>Section-level genome sequencing and comparative genomics of Aspergillus sections Usti and Cavernicolus.</title>
        <authorList>
            <consortium name="Lawrence Berkeley National Laboratory"/>
            <person name="Nybo J.L."/>
            <person name="Vesth T.C."/>
            <person name="Theobald S."/>
            <person name="Frisvad J.C."/>
            <person name="Larsen T.O."/>
            <person name="Kjaerboelling I."/>
            <person name="Rothschild-Mancinelli K."/>
            <person name="Lyhne E.K."/>
            <person name="Kogle M.E."/>
            <person name="Barry K."/>
            <person name="Clum A."/>
            <person name="Na H."/>
            <person name="Ledsgaard L."/>
            <person name="Lin J."/>
            <person name="Lipzen A."/>
            <person name="Kuo A."/>
            <person name="Riley R."/>
            <person name="Mondo S."/>
            <person name="LaButti K."/>
            <person name="Haridas S."/>
            <person name="Pangalinan J."/>
            <person name="Salamov A.A."/>
            <person name="Simmons B.A."/>
            <person name="Magnuson J.K."/>
            <person name="Chen J."/>
            <person name="Drula E."/>
            <person name="Henrissat B."/>
            <person name="Wiebenga A."/>
            <person name="Lubbers R.J."/>
            <person name="Gomes A.C."/>
            <person name="Makela M.R."/>
            <person name="Stajich J."/>
            <person name="Grigoriev I.V."/>
            <person name="Mortensen U.H."/>
            <person name="De vries R.P."/>
            <person name="Baker S.E."/>
            <person name="Andersen M.R."/>
        </authorList>
    </citation>
    <scope>NUCLEOTIDE SEQUENCE [LARGE SCALE GENOMIC DNA]</scope>
    <source>
        <strain evidence="1 2">CBS 600.67</strain>
    </source>
</reference>
<gene>
    <name evidence="1" type="ORF">BDW59DRAFT_114932</name>
</gene>
<evidence type="ECO:0000313" key="1">
    <source>
        <dbReference type="EMBL" id="KAL2832053.1"/>
    </source>
</evidence>
<sequence>MDMRPPPIFDLPAMVHILLQWDSLISLFVTIPSCHLLSVSETEAIASMILPAKKRLSSTKRTLPVQQQLFIDLFVKMIVGTAYIPENLVRSSVIVTDHG</sequence>
<protein>
    <submittedName>
        <fullName evidence="1">Uncharacterized protein</fullName>
    </submittedName>
</protein>
<dbReference type="EMBL" id="JBFXLS010000007">
    <property type="protein sequence ID" value="KAL2832053.1"/>
    <property type="molecule type" value="Genomic_DNA"/>
</dbReference>
<proteinExistence type="predicted"/>
<evidence type="ECO:0000313" key="2">
    <source>
        <dbReference type="Proteomes" id="UP001610335"/>
    </source>
</evidence>
<dbReference type="Proteomes" id="UP001610335">
    <property type="component" value="Unassembled WGS sequence"/>
</dbReference>
<keyword evidence="2" id="KW-1185">Reference proteome</keyword>
<organism evidence="1 2">
    <name type="scientific">Aspergillus cavernicola</name>
    <dbReference type="NCBI Taxonomy" id="176166"/>
    <lineage>
        <taxon>Eukaryota</taxon>
        <taxon>Fungi</taxon>
        <taxon>Dikarya</taxon>
        <taxon>Ascomycota</taxon>
        <taxon>Pezizomycotina</taxon>
        <taxon>Eurotiomycetes</taxon>
        <taxon>Eurotiomycetidae</taxon>
        <taxon>Eurotiales</taxon>
        <taxon>Aspergillaceae</taxon>
        <taxon>Aspergillus</taxon>
        <taxon>Aspergillus subgen. Nidulantes</taxon>
    </lineage>
</organism>
<accession>A0ABR4IWB1</accession>
<comment type="caution">
    <text evidence="1">The sequence shown here is derived from an EMBL/GenBank/DDBJ whole genome shotgun (WGS) entry which is preliminary data.</text>
</comment>
<name>A0ABR4IWB1_9EURO</name>